<keyword evidence="4" id="KW-0472">Membrane</keyword>
<evidence type="ECO:0000256" key="2">
    <source>
        <dbReference type="ARBA" id="ARBA00008156"/>
    </source>
</evidence>
<dbReference type="PATRIC" id="fig|1331206.3.peg.2816"/>
<dbReference type="InterPro" id="IPR018391">
    <property type="entry name" value="PQQ_b-propeller_rpt"/>
</dbReference>
<reference evidence="6 7" key="1">
    <citation type="submission" date="2014-03" db="EMBL/GenBank/DDBJ databases">
        <title>Genome sequence of Bordetella holmseii.</title>
        <authorList>
            <person name="Harvill E."/>
            <person name="Goodfield L.L."/>
            <person name="Ivanov Y."/>
            <person name="Meyer J.A."/>
            <person name="Newth C."/>
            <person name="Cassiday P."/>
            <person name="Tondella M.L."/>
            <person name="Liao P."/>
            <person name="Zimmerman J."/>
            <person name="Meert K."/>
            <person name="Wessel D."/>
            <person name="Berger J."/>
            <person name="Dean J.M."/>
            <person name="Holubkov R."/>
            <person name="Burr J."/>
            <person name="Liu T."/>
            <person name="Brinkac L.M."/>
            <person name="Sanka R."/>
            <person name="Kim M."/>
            <person name="Losada L."/>
        </authorList>
    </citation>
    <scope>NUCLEOTIDE SEQUENCE [LARGE SCALE GENOMIC DNA]</scope>
    <source>
        <strain evidence="6 7">CDC-H585-BH</strain>
    </source>
</reference>
<dbReference type="PANTHER" id="PTHR32303:SF4">
    <property type="entry name" value="QUINOPROTEIN GLUCOSE DEHYDROGENASE"/>
    <property type="match status" value="1"/>
</dbReference>
<evidence type="ECO:0000313" key="6">
    <source>
        <dbReference type="EMBL" id="KAK88587.1"/>
    </source>
</evidence>
<evidence type="ECO:0000259" key="5">
    <source>
        <dbReference type="Pfam" id="PF01011"/>
    </source>
</evidence>
<dbReference type="GeneID" id="93121187"/>
<keyword evidence="4" id="KW-0812">Transmembrane</keyword>
<proteinExistence type="inferred from homology"/>
<dbReference type="Pfam" id="PF01011">
    <property type="entry name" value="PQQ"/>
    <property type="match status" value="2"/>
</dbReference>
<comment type="cofactor">
    <cofactor evidence="1">
        <name>pyrroloquinoline quinone</name>
        <dbReference type="ChEBI" id="CHEBI:58442"/>
    </cofactor>
</comment>
<dbReference type="RefSeq" id="WP_005018633.1">
    <property type="nucleotide sequence ID" value="NZ_JFZZ01000114.1"/>
</dbReference>
<comment type="caution">
    <text evidence="6">The sequence shown here is derived from an EMBL/GenBank/DDBJ whole genome shotgun (WGS) entry which is preliminary data.</text>
</comment>
<dbReference type="Proteomes" id="UP000026682">
    <property type="component" value="Unassembled WGS sequence"/>
</dbReference>
<dbReference type="InterPro" id="IPR011047">
    <property type="entry name" value="Quinoprotein_ADH-like_sf"/>
</dbReference>
<evidence type="ECO:0000256" key="4">
    <source>
        <dbReference type="SAM" id="Phobius"/>
    </source>
</evidence>
<comment type="similarity">
    <text evidence="2">Belongs to the bacterial PQQ dehydrogenase family.</text>
</comment>
<dbReference type="InterPro" id="IPR002372">
    <property type="entry name" value="PQQ_rpt_dom"/>
</dbReference>
<dbReference type="EMBL" id="JFZZ01000114">
    <property type="protein sequence ID" value="KAK88587.1"/>
    <property type="molecule type" value="Genomic_DNA"/>
</dbReference>
<feature type="transmembrane region" description="Helical" evidence="4">
    <location>
        <begin position="40"/>
        <end position="57"/>
    </location>
</feature>
<feature type="domain" description="Pyrrolo-quinoline quinone repeat" evidence="5">
    <location>
        <begin position="168"/>
        <end position="484"/>
    </location>
</feature>
<dbReference type="SMART" id="SM00564">
    <property type="entry name" value="PQQ"/>
    <property type="match status" value="4"/>
</dbReference>
<gene>
    <name evidence="6" type="ORF">L497_3711</name>
</gene>
<evidence type="ECO:0000313" key="7">
    <source>
        <dbReference type="Proteomes" id="UP000026682"/>
    </source>
</evidence>
<dbReference type="PANTHER" id="PTHR32303">
    <property type="entry name" value="QUINOPROTEIN ALCOHOL DEHYDROGENASE (CYTOCHROME C)"/>
    <property type="match status" value="1"/>
</dbReference>
<feature type="transmembrane region" description="Helical" evidence="4">
    <location>
        <begin position="86"/>
        <end position="109"/>
    </location>
</feature>
<keyword evidence="4" id="KW-1133">Transmembrane helix</keyword>
<evidence type="ECO:0000256" key="1">
    <source>
        <dbReference type="ARBA" id="ARBA00001931"/>
    </source>
</evidence>
<dbReference type="STRING" id="35814.BBB42_03075"/>
<evidence type="ECO:0000256" key="3">
    <source>
        <dbReference type="ARBA" id="ARBA00023002"/>
    </source>
</evidence>
<feature type="transmembrane region" description="Helical" evidence="4">
    <location>
        <begin position="121"/>
        <end position="142"/>
    </location>
</feature>
<feature type="transmembrane region" description="Helical" evidence="4">
    <location>
        <begin position="12"/>
        <end position="34"/>
    </location>
</feature>
<keyword evidence="3" id="KW-0560">Oxidoreductase</keyword>
<protein>
    <submittedName>
        <fullName evidence="6">Putative glucose dehydrogenase</fullName>
    </submittedName>
</protein>
<accession>A0A158M1Q6</accession>
<dbReference type="Gene3D" id="2.140.10.10">
    <property type="entry name" value="Quinoprotein alcohol dehydrogenase-like superfamily"/>
    <property type="match status" value="1"/>
</dbReference>
<dbReference type="SUPFAM" id="SSF50998">
    <property type="entry name" value="Quinoprotein alcohol dehydrogenase-like"/>
    <property type="match status" value="1"/>
</dbReference>
<sequence length="700" mass="74419">MTAVAGKSHVAAHGLAIVLAVCGVVLTVGGIKLALLGGSWYYGVTGVALVASGVLLWHCNAWSAWLYSATLAGTMLWSLLQVGLDFWALLARLAFLCLLGLGFWLPPVVRSLARGPRSNRAARLITAFFLLMFAALIVASLLRDDSVSPREILPAAVAHAAPVQGDGEWAGDPQGTRFSPLTPISPANVAALQVAWTYQGEDSESARAFEIAPLKVGSHLYLCAGGLIALDADTGKLRWRHRDEQRGATPTCRGLAYYRVPGMDAQAFCAARLYATTDDARLIAVDAASDQSCRGFGGQGQIDLNTAAPLPGQLYMSSAPRVVRDKVVVAGWQRGPNTQGEAAGALRAFDARTGQAAWSFNPAMPDGQPALLGLAHASAPLSVDESLGAIYVPTANAMPDYYGGDPAGPGSVQRYSSAVIALDAQTGQERWVFQTTPHDIWGGDQAAQPTLLDLQVQGRRLPVLIQATRRGQLFLLDRRDGRPLRLEVKFDPVGPDGEEAMWGLTPFDQLWCRVRQRSAGRQPGRATFLTLPGTLAPASWGGVAADPERKLLILSWAPAAASRGQEPLISPLGMSCSAPPHHYLTGVDLNDGQVLWNSRLGSAFESVWSFARRHTLLPAGSLITRAGLVFIATGQEQSLRAVDLHSGDVLWRSRLPTGAQATPLTYQTAAGRQFVVVATASGVQQGGVRGARLTAYALAR</sequence>
<dbReference type="AlphaFoldDB" id="A0A158M1Q6"/>
<dbReference type="GO" id="GO:0008876">
    <property type="term" value="F:quinoprotein glucose dehydrogenase activity"/>
    <property type="evidence" value="ECO:0007669"/>
    <property type="project" value="TreeGrafter"/>
</dbReference>
<organism evidence="6 7">
    <name type="scientific">Bordetella holmesii CDC-H585-BH</name>
    <dbReference type="NCBI Taxonomy" id="1331206"/>
    <lineage>
        <taxon>Bacteria</taxon>
        <taxon>Pseudomonadati</taxon>
        <taxon>Pseudomonadota</taxon>
        <taxon>Betaproteobacteria</taxon>
        <taxon>Burkholderiales</taxon>
        <taxon>Alcaligenaceae</taxon>
        <taxon>Bordetella</taxon>
    </lineage>
</organism>
<name>A0A158M1Q6_9BORD</name>
<feature type="domain" description="Pyrrolo-quinoline quinone repeat" evidence="5">
    <location>
        <begin position="564"/>
        <end position="675"/>
    </location>
</feature>